<name>A0A2G9USB8_TELCI</name>
<dbReference type="AlphaFoldDB" id="A0A2G9USB8"/>
<organism evidence="1 2">
    <name type="scientific">Teladorsagia circumcincta</name>
    <name type="common">Brown stomach worm</name>
    <name type="synonym">Ostertagia circumcincta</name>
    <dbReference type="NCBI Taxonomy" id="45464"/>
    <lineage>
        <taxon>Eukaryota</taxon>
        <taxon>Metazoa</taxon>
        <taxon>Ecdysozoa</taxon>
        <taxon>Nematoda</taxon>
        <taxon>Chromadorea</taxon>
        <taxon>Rhabditida</taxon>
        <taxon>Rhabditina</taxon>
        <taxon>Rhabditomorpha</taxon>
        <taxon>Strongyloidea</taxon>
        <taxon>Trichostrongylidae</taxon>
        <taxon>Teladorsagia</taxon>
    </lineage>
</organism>
<reference evidence="1 2" key="1">
    <citation type="submission" date="2015-09" db="EMBL/GenBank/DDBJ databases">
        <title>Draft genome of the parasitic nematode Teladorsagia circumcincta isolate WARC Sus (inbred).</title>
        <authorList>
            <person name="Mitreva M."/>
        </authorList>
    </citation>
    <scope>NUCLEOTIDE SEQUENCE [LARGE SCALE GENOMIC DNA]</scope>
    <source>
        <strain evidence="1 2">S</strain>
    </source>
</reference>
<dbReference type="Proteomes" id="UP000230423">
    <property type="component" value="Unassembled WGS sequence"/>
</dbReference>
<accession>A0A2G9USB8</accession>
<dbReference type="EMBL" id="KZ345514">
    <property type="protein sequence ID" value="PIO73127.1"/>
    <property type="molecule type" value="Genomic_DNA"/>
</dbReference>
<evidence type="ECO:0000313" key="2">
    <source>
        <dbReference type="Proteomes" id="UP000230423"/>
    </source>
</evidence>
<dbReference type="OrthoDB" id="245697at2759"/>
<protein>
    <submittedName>
        <fullName evidence="1">Uncharacterized protein</fullName>
    </submittedName>
</protein>
<sequence length="158" mass="17809">MKRSADITANCIRDVWELDYSVYVTAPIPWHRAVGHLARFEMSVVQPPPHLMQFAQTQAALTPVNDDIDLQGGRLIDVVEEEEIDATDGCRVQVITYRIESADGTEQLTKTIRRKGSNGVESFLIVSLVQSDKPSQSPEGESPVPKRTRWVWAEYQDI</sequence>
<evidence type="ECO:0000313" key="1">
    <source>
        <dbReference type="EMBL" id="PIO73127.1"/>
    </source>
</evidence>
<keyword evidence="2" id="KW-1185">Reference proteome</keyword>
<proteinExistence type="predicted"/>
<gene>
    <name evidence="1" type="ORF">TELCIR_04911</name>
</gene>